<evidence type="ECO:0000256" key="1">
    <source>
        <dbReference type="SAM" id="MobiDB-lite"/>
    </source>
</evidence>
<protein>
    <submittedName>
        <fullName evidence="2">Uncharacterized protein</fullName>
    </submittedName>
</protein>
<dbReference type="EMBL" id="JAUIZM010000004">
    <property type="protein sequence ID" value="KAK1388193.1"/>
    <property type="molecule type" value="Genomic_DNA"/>
</dbReference>
<reference evidence="2" key="2">
    <citation type="submission" date="2023-05" db="EMBL/GenBank/DDBJ databases">
        <authorList>
            <person name="Schelkunov M.I."/>
        </authorList>
    </citation>
    <scope>NUCLEOTIDE SEQUENCE</scope>
    <source>
        <strain evidence="2">Hsosn_3</strain>
        <tissue evidence="2">Leaf</tissue>
    </source>
</reference>
<proteinExistence type="predicted"/>
<sequence>MANPSSPNAGIMDRSPPDTAQSLGSVPPERSPFHIISNYPAANFRSQLVEDIVSKFTKDYDIPTRAWHIYMARKNDRIWHNPPAPEGYGQVATSVSEAAFKCGFRVPVLPLIKKLFAEMGIALGQRTRTGSFI</sequence>
<dbReference type="AlphaFoldDB" id="A0AAD8IN68"/>
<accession>A0AAD8IN68</accession>
<gene>
    <name evidence="2" type="ORF">POM88_016371</name>
</gene>
<evidence type="ECO:0000313" key="2">
    <source>
        <dbReference type="EMBL" id="KAK1388193.1"/>
    </source>
</evidence>
<feature type="region of interest" description="Disordered" evidence="1">
    <location>
        <begin position="1"/>
        <end position="29"/>
    </location>
</feature>
<dbReference type="Proteomes" id="UP001237642">
    <property type="component" value="Unassembled WGS sequence"/>
</dbReference>
<name>A0AAD8IN68_9APIA</name>
<keyword evidence="3" id="KW-1185">Reference proteome</keyword>
<comment type="caution">
    <text evidence="2">The sequence shown here is derived from an EMBL/GenBank/DDBJ whole genome shotgun (WGS) entry which is preliminary data.</text>
</comment>
<evidence type="ECO:0000313" key="3">
    <source>
        <dbReference type="Proteomes" id="UP001237642"/>
    </source>
</evidence>
<reference evidence="2" key="1">
    <citation type="submission" date="2023-02" db="EMBL/GenBank/DDBJ databases">
        <title>Genome of toxic invasive species Heracleum sosnowskyi carries increased number of genes despite the absence of recent whole-genome duplications.</title>
        <authorList>
            <person name="Schelkunov M."/>
            <person name="Shtratnikova V."/>
            <person name="Makarenko M."/>
            <person name="Klepikova A."/>
            <person name="Omelchenko D."/>
            <person name="Novikova G."/>
            <person name="Obukhova E."/>
            <person name="Bogdanov V."/>
            <person name="Penin A."/>
            <person name="Logacheva M."/>
        </authorList>
    </citation>
    <scope>NUCLEOTIDE SEQUENCE</scope>
    <source>
        <strain evidence="2">Hsosn_3</strain>
        <tissue evidence="2">Leaf</tissue>
    </source>
</reference>
<organism evidence="2 3">
    <name type="scientific">Heracleum sosnowskyi</name>
    <dbReference type="NCBI Taxonomy" id="360622"/>
    <lineage>
        <taxon>Eukaryota</taxon>
        <taxon>Viridiplantae</taxon>
        <taxon>Streptophyta</taxon>
        <taxon>Embryophyta</taxon>
        <taxon>Tracheophyta</taxon>
        <taxon>Spermatophyta</taxon>
        <taxon>Magnoliopsida</taxon>
        <taxon>eudicotyledons</taxon>
        <taxon>Gunneridae</taxon>
        <taxon>Pentapetalae</taxon>
        <taxon>asterids</taxon>
        <taxon>campanulids</taxon>
        <taxon>Apiales</taxon>
        <taxon>Apiaceae</taxon>
        <taxon>Apioideae</taxon>
        <taxon>apioid superclade</taxon>
        <taxon>Tordylieae</taxon>
        <taxon>Tordyliinae</taxon>
        <taxon>Heracleum</taxon>
    </lineage>
</organism>